<feature type="transmembrane region" description="Helical" evidence="1">
    <location>
        <begin position="380"/>
        <end position="407"/>
    </location>
</feature>
<comment type="caution">
    <text evidence="2">The sequence shown here is derived from an EMBL/GenBank/DDBJ whole genome shotgun (WGS) entry which is preliminary data.</text>
</comment>
<dbReference type="EMBL" id="RSDO01000006">
    <property type="protein sequence ID" value="RRR53539.1"/>
    <property type="molecule type" value="Genomic_DNA"/>
</dbReference>
<dbReference type="Pfam" id="PF13687">
    <property type="entry name" value="DUF4153"/>
    <property type="match status" value="1"/>
</dbReference>
<protein>
    <submittedName>
        <fullName evidence="2">DUF4173 domain-containing protein</fullName>
    </submittedName>
</protein>
<evidence type="ECO:0000313" key="2">
    <source>
        <dbReference type="EMBL" id="RRR53539.1"/>
    </source>
</evidence>
<accession>A0A3R8SIQ9</accession>
<gene>
    <name evidence="2" type="ORF">EI998_04550</name>
</gene>
<feature type="transmembrane region" description="Helical" evidence="1">
    <location>
        <begin position="413"/>
        <end position="433"/>
    </location>
</feature>
<feature type="transmembrane region" description="Helical" evidence="1">
    <location>
        <begin position="298"/>
        <end position="319"/>
    </location>
</feature>
<feature type="transmembrane region" description="Helical" evidence="1">
    <location>
        <begin position="445"/>
        <end position="464"/>
    </location>
</feature>
<reference evidence="2 3" key="2">
    <citation type="submission" date="2018-12" db="EMBL/GenBank/DDBJ databases">
        <title>Whole-genome sequences of fifteen clinical Streptococcus suis strains isolated from pigs between 2006 and 2018.</title>
        <authorList>
            <person name="Stevens M.J.A."/>
            <person name="Cernela N."/>
            <person name="Spoerry Serrano N."/>
            <person name="Schmitt S."/>
            <person name="Schrenzel J."/>
            <person name="Stephan R."/>
        </authorList>
    </citation>
    <scope>NUCLEOTIDE SEQUENCE [LARGE SCALE GENOMIC DNA]</scope>
    <source>
        <strain evidence="2 3">PP422</strain>
    </source>
</reference>
<evidence type="ECO:0000313" key="3">
    <source>
        <dbReference type="Proteomes" id="UP000274117"/>
    </source>
</evidence>
<feature type="transmembrane region" description="Helical" evidence="1">
    <location>
        <begin position="347"/>
        <end position="368"/>
    </location>
</feature>
<organism evidence="2 3">
    <name type="scientific">Streptococcus suis</name>
    <dbReference type="NCBI Taxonomy" id="1307"/>
    <lineage>
        <taxon>Bacteria</taxon>
        <taxon>Bacillati</taxon>
        <taxon>Bacillota</taxon>
        <taxon>Bacilli</taxon>
        <taxon>Lactobacillales</taxon>
        <taxon>Streptococcaceae</taxon>
        <taxon>Streptococcus</taxon>
    </lineage>
</organism>
<dbReference type="Proteomes" id="UP000274117">
    <property type="component" value="Unassembled WGS sequence"/>
</dbReference>
<keyword evidence="1" id="KW-0812">Transmembrane</keyword>
<dbReference type="InterPro" id="IPR025291">
    <property type="entry name" value="DUF4153"/>
</dbReference>
<reference evidence="2 3" key="1">
    <citation type="submission" date="2018-11" db="EMBL/GenBank/DDBJ databases">
        <authorList>
            <person name="Stevens M.J."/>
            <person name="Cernela N."/>
            <person name="Spoerry Serrano N."/>
            <person name="Schmitt S."/>
            <person name="Schrenzel J."/>
            <person name="Stephan R."/>
        </authorList>
    </citation>
    <scope>NUCLEOTIDE SEQUENCE [LARGE SCALE GENOMIC DNA]</scope>
    <source>
        <strain evidence="2 3">PP422</strain>
    </source>
</reference>
<keyword evidence="1" id="KW-1133">Transmembrane helix</keyword>
<dbReference type="AlphaFoldDB" id="A0A3R8SIQ9"/>
<evidence type="ECO:0000256" key="1">
    <source>
        <dbReference type="SAM" id="Phobius"/>
    </source>
</evidence>
<feature type="transmembrane region" description="Helical" evidence="1">
    <location>
        <begin position="197"/>
        <end position="216"/>
    </location>
</feature>
<feature type="transmembrane region" description="Helical" evidence="1">
    <location>
        <begin position="257"/>
        <end position="278"/>
    </location>
</feature>
<feature type="transmembrane region" description="Helical" evidence="1">
    <location>
        <begin position="69"/>
        <end position="88"/>
    </location>
</feature>
<sequence>MSPMRRMNMKVKSISDQTISPINPALSPTKNRIAQLTPAERQVFNTGRWLSYLLAYLYIYIFFDYQPRLLLLFSLGMIALVELGQFLSTEKRLNKPNLESIIFASSCLLQALALSIWDFRESIEMLQLLALHTSFVCYVLARNGLLAQGRIGVLFWYDVLQGFILLPFKHFLLRLHFATFKEDKPEQTGQSLARFRFILLLTVSSILTFFLVYFVWQQLSQVSQTFSLATGDLGKWIDNFIQGLLSGWDFNLLFGRFIFSLPVGAWLFGLVAGSLLYYPKKSLTYSQFQDQLKPLRIFPALSAYLLLGSLLTIYLLFFVTSLTEIGDLLTLNGISPQTASTVAVTGFWQLVRVCLVNFAVLAGAYIFADKPLWERKSTRLLLTLVFISASLFALLAAWKLFGIYIYLYGPTPLRLLSGWFITVLIVWCALALIRFHKPIQAIRYAIFYALISFTLLTYLHPIILG</sequence>
<feature type="transmembrane region" description="Helical" evidence="1">
    <location>
        <begin position="46"/>
        <end position="63"/>
    </location>
</feature>
<feature type="transmembrane region" description="Helical" evidence="1">
    <location>
        <begin position="100"/>
        <end position="117"/>
    </location>
</feature>
<keyword evidence="1" id="KW-0472">Membrane</keyword>
<name>A0A3R8SIQ9_STRSU</name>
<proteinExistence type="predicted"/>